<evidence type="ECO:0000313" key="1">
    <source>
        <dbReference type="EMBL" id="MFF0541639.1"/>
    </source>
</evidence>
<dbReference type="EMBL" id="JBIAMX010000001">
    <property type="protein sequence ID" value="MFF0541639.1"/>
    <property type="molecule type" value="Genomic_DNA"/>
</dbReference>
<gene>
    <name evidence="1" type="ORF">ACFYTF_02255</name>
</gene>
<dbReference type="RefSeq" id="WP_306306893.1">
    <property type="nucleotide sequence ID" value="NZ_JBIAMX010000001.1"/>
</dbReference>
<keyword evidence="2" id="KW-1185">Reference proteome</keyword>
<protein>
    <submittedName>
        <fullName evidence="1">Uncharacterized protein</fullName>
    </submittedName>
</protein>
<organism evidence="1 2">
    <name type="scientific">Nocardia thailandica</name>
    <dbReference type="NCBI Taxonomy" id="257275"/>
    <lineage>
        <taxon>Bacteria</taxon>
        <taxon>Bacillati</taxon>
        <taxon>Actinomycetota</taxon>
        <taxon>Actinomycetes</taxon>
        <taxon>Mycobacteriales</taxon>
        <taxon>Nocardiaceae</taxon>
        <taxon>Nocardia</taxon>
    </lineage>
</organism>
<reference evidence="1 2" key="1">
    <citation type="submission" date="2024-10" db="EMBL/GenBank/DDBJ databases">
        <title>The Natural Products Discovery Center: Release of the First 8490 Sequenced Strains for Exploring Actinobacteria Biosynthetic Diversity.</title>
        <authorList>
            <person name="Kalkreuter E."/>
            <person name="Kautsar S.A."/>
            <person name="Yang D."/>
            <person name="Bader C.D."/>
            <person name="Teijaro C.N."/>
            <person name="Fluegel L."/>
            <person name="Davis C.M."/>
            <person name="Simpson J.R."/>
            <person name="Lauterbach L."/>
            <person name="Steele A.D."/>
            <person name="Gui C."/>
            <person name="Meng S."/>
            <person name="Li G."/>
            <person name="Viehrig K."/>
            <person name="Ye F."/>
            <person name="Su P."/>
            <person name="Kiefer A.F."/>
            <person name="Nichols A."/>
            <person name="Cepeda A.J."/>
            <person name="Yan W."/>
            <person name="Fan B."/>
            <person name="Jiang Y."/>
            <person name="Adhikari A."/>
            <person name="Zheng C.-J."/>
            <person name="Schuster L."/>
            <person name="Cowan T.M."/>
            <person name="Smanski M.J."/>
            <person name="Chevrette M.G."/>
            <person name="De Carvalho L.P.S."/>
            <person name="Shen B."/>
        </authorList>
    </citation>
    <scope>NUCLEOTIDE SEQUENCE [LARGE SCALE GENOMIC DNA]</scope>
    <source>
        <strain evidence="1 2">NPDC004045</strain>
    </source>
</reference>
<sequence length="82" mass="8579">MRGRQPPPAKAGMGIGGKLLILLVLGWVAIGLLAAGQRHYFTSLPRECSEWATIGVTAAAGPVNYIGLNPKVGKCQVPQPSQ</sequence>
<comment type="caution">
    <text evidence="1">The sequence shown here is derived from an EMBL/GenBank/DDBJ whole genome shotgun (WGS) entry which is preliminary data.</text>
</comment>
<proteinExistence type="predicted"/>
<evidence type="ECO:0000313" key="2">
    <source>
        <dbReference type="Proteomes" id="UP001601444"/>
    </source>
</evidence>
<dbReference type="Proteomes" id="UP001601444">
    <property type="component" value="Unassembled WGS sequence"/>
</dbReference>
<name>A0ABW6PGW2_9NOCA</name>
<accession>A0ABW6PGW2</accession>